<dbReference type="PANTHER" id="PTHR23413:SF1">
    <property type="entry name" value="RIBOSOMAL PROTEIN L32"/>
    <property type="match status" value="1"/>
</dbReference>
<dbReference type="PROSITE" id="PS00580">
    <property type="entry name" value="RIBOSOMAL_L32E"/>
    <property type="match status" value="1"/>
</dbReference>
<dbReference type="Gene3D" id="3.30.360.10">
    <property type="entry name" value="Dihydrodipicolinate Reductase, domain 2"/>
    <property type="match status" value="1"/>
</dbReference>
<dbReference type="PANTHER" id="PTHR23413">
    <property type="entry name" value="60S RIBOSOMAL PROTEIN L32 AND DNA-DIRECTED RNA POLYMERASE II, SUBUNIT N"/>
    <property type="match status" value="1"/>
</dbReference>
<feature type="domain" description="GFO/IDH/MocA-like oxidoreductase" evidence="6">
    <location>
        <begin position="150"/>
        <end position="265"/>
    </location>
</feature>
<evidence type="ECO:0000256" key="3">
    <source>
        <dbReference type="ARBA" id="ARBA00022980"/>
    </source>
</evidence>
<dbReference type="Gene3D" id="3.40.50.720">
    <property type="entry name" value="NAD(P)-binding Rossmann-like Domain"/>
    <property type="match status" value="1"/>
</dbReference>
<organism evidence="7 8">
    <name type="scientific">Aspergillus leporis</name>
    <dbReference type="NCBI Taxonomy" id="41062"/>
    <lineage>
        <taxon>Eukaryota</taxon>
        <taxon>Fungi</taxon>
        <taxon>Dikarya</taxon>
        <taxon>Ascomycota</taxon>
        <taxon>Pezizomycotina</taxon>
        <taxon>Eurotiomycetes</taxon>
        <taxon>Eurotiomycetidae</taxon>
        <taxon>Eurotiales</taxon>
        <taxon>Aspergillaceae</taxon>
        <taxon>Aspergillus</taxon>
        <taxon>Aspergillus subgen. Circumdati</taxon>
    </lineage>
</organism>
<proteinExistence type="inferred from homology"/>
<dbReference type="GO" id="GO:0022625">
    <property type="term" value="C:cytosolic large ribosomal subunit"/>
    <property type="evidence" value="ECO:0007669"/>
    <property type="project" value="TreeGrafter"/>
</dbReference>
<protein>
    <submittedName>
        <fullName evidence="7">Ribosomal protein L32e</fullName>
    </submittedName>
</protein>
<reference evidence="7 8" key="1">
    <citation type="submission" date="2019-04" db="EMBL/GenBank/DDBJ databases">
        <title>Friends and foes A comparative genomics study of 23 Aspergillus species from section Flavi.</title>
        <authorList>
            <consortium name="DOE Joint Genome Institute"/>
            <person name="Kjaerbolling I."/>
            <person name="Vesth T."/>
            <person name="Frisvad J.C."/>
            <person name="Nybo J.L."/>
            <person name="Theobald S."/>
            <person name="Kildgaard S."/>
            <person name="Isbrandt T."/>
            <person name="Kuo A."/>
            <person name="Sato A."/>
            <person name="Lyhne E.K."/>
            <person name="Kogle M.E."/>
            <person name="Wiebenga A."/>
            <person name="Kun R.S."/>
            <person name="Lubbers R.J."/>
            <person name="Makela M.R."/>
            <person name="Barry K."/>
            <person name="Chovatia M."/>
            <person name="Clum A."/>
            <person name="Daum C."/>
            <person name="Haridas S."/>
            <person name="He G."/>
            <person name="LaButti K."/>
            <person name="Lipzen A."/>
            <person name="Mondo S."/>
            <person name="Riley R."/>
            <person name="Salamov A."/>
            <person name="Simmons B.A."/>
            <person name="Magnuson J.K."/>
            <person name="Henrissat B."/>
            <person name="Mortensen U.H."/>
            <person name="Larsen T.O."/>
            <person name="Devries R.P."/>
            <person name="Grigoriev I.V."/>
            <person name="Machida M."/>
            <person name="Baker S.E."/>
            <person name="Andersen M.R."/>
        </authorList>
    </citation>
    <scope>NUCLEOTIDE SEQUENCE [LARGE SCALE GENOMIC DNA]</scope>
    <source>
        <strain evidence="7 8">CBS 151.66</strain>
    </source>
</reference>
<dbReference type="InterPro" id="IPR018263">
    <property type="entry name" value="Ribosomal_eL32_CS"/>
</dbReference>
<evidence type="ECO:0000313" key="7">
    <source>
        <dbReference type="EMBL" id="KAB8076990.1"/>
    </source>
</evidence>
<dbReference type="Pfam" id="PF01655">
    <property type="entry name" value="Ribosomal_L32e"/>
    <property type="match status" value="1"/>
</dbReference>
<dbReference type="GO" id="GO:0003735">
    <property type="term" value="F:structural constituent of ribosome"/>
    <property type="evidence" value="ECO:0007669"/>
    <property type="project" value="InterPro"/>
</dbReference>
<dbReference type="CDD" id="cd00513">
    <property type="entry name" value="Ribosomal_L32_L32e"/>
    <property type="match status" value="1"/>
</dbReference>
<dbReference type="SUPFAM" id="SSF51735">
    <property type="entry name" value="NAD(P)-binding Rossmann-fold domains"/>
    <property type="match status" value="1"/>
</dbReference>
<feature type="domain" description="Gfo/Idh/MocA-like oxidoreductase N-terminal" evidence="5">
    <location>
        <begin position="3"/>
        <end position="122"/>
    </location>
</feature>
<evidence type="ECO:0000256" key="4">
    <source>
        <dbReference type="ARBA" id="ARBA00023274"/>
    </source>
</evidence>
<keyword evidence="4" id="KW-0687">Ribonucleoprotein</keyword>
<comment type="similarity">
    <text evidence="1">Belongs to the eukaryotic ribosomal protein eL32 family.</text>
</comment>
<dbReference type="InterPro" id="IPR001515">
    <property type="entry name" value="Ribosomal_eL32"/>
</dbReference>
<keyword evidence="3 7" id="KW-0689">Ribosomal protein</keyword>
<dbReference type="GO" id="GO:0000166">
    <property type="term" value="F:nucleotide binding"/>
    <property type="evidence" value="ECO:0007669"/>
    <property type="project" value="InterPro"/>
</dbReference>
<evidence type="ECO:0000256" key="1">
    <source>
        <dbReference type="ARBA" id="ARBA00008431"/>
    </source>
</evidence>
<dbReference type="Pfam" id="PF22725">
    <property type="entry name" value="GFO_IDH_MocA_C3"/>
    <property type="match status" value="1"/>
</dbReference>
<dbReference type="GO" id="GO:0006412">
    <property type="term" value="P:translation"/>
    <property type="evidence" value="ECO:0007669"/>
    <property type="project" value="InterPro"/>
</dbReference>
<evidence type="ECO:0000259" key="5">
    <source>
        <dbReference type="Pfam" id="PF01408"/>
    </source>
</evidence>
<name>A0A5N5XCU1_9EURO</name>
<dbReference type="InterPro" id="IPR036291">
    <property type="entry name" value="NAD(P)-bd_dom_sf"/>
</dbReference>
<dbReference type="Proteomes" id="UP000326565">
    <property type="component" value="Unassembled WGS sequence"/>
</dbReference>
<dbReference type="SUPFAM" id="SSF55347">
    <property type="entry name" value="Glyceraldehyde-3-phosphate dehydrogenase-like, C-terminal domain"/>
    <property type="match status" value="1"/>
</dbReference>
<dbReference type="SUPFAM" id="SSF52042">
    <property type="entry name" value="Ribosomal protein L32e"/>
    <property type="match status" value="1"/>
</dbReference>
<evidence type="ECO:0000313" key="8">
    <source>
        <dbReference type="Proteomes" id="UP000326565"/>
    </source>
</evidence>
<dbReference type="InterPro" id="IPR036351">
    <property type="entry name" value="Ribosomal_eL32_sf"/>
</dbReference>
<dbReference type="AlphaFoldDB" id="A0A5N5XCU1"/>
<dbReference type="EMBL" id="ML732173">
    <property type="protein sequence ID" value="KAB8076990.1"/>
    <property type="molecule type" value="Genomic_DNA"/>
</dbReference>
<sequence>MSIGVAIIGSGNFAREEHLPGVQASKEFELKAIYSRSFQSAENLASGISGIDLYSEDLGPGKSYDDLLNRQDIAAVIIALPILAQPGFIRKALAARKHVLSEKPIAKDLATAQDLIQFYKSNTDNRETVWTVAENFRYMSKFVRAAEEVRKLGRVKNFRIVMRSMIKPGSKYHKTEWRRIPEYQGGFVLDGGVHVVAALRLILGESDGLATVNAHTSLQQEYLAPVDTVDALVKTRSGATGVISVSYGSEFNDSVFEFTCAEGIVTLSFDRLMVNEDVSDVPFEGRGVNKELAAFAESIITQAGIATRLRPEEALADLEMVLAKKHVPIVKKRTKTFKRHQSDRFKRVPESWRKPKGIDSRVRRRFKSNIPMPSIGYGSNKKTKHMMPSGHKAFLVQNPKDVELLLMHNRTYAAEIGHAVSSRKRVDILAKAKALGVKVTNPKGRVTTEA</sequence>
<evidence type="ECO:0000259" key="6">
    <source>
        <dbReference type="Pfam" id="PF22725"/>
    </source>
</evidence>
<dbReference type="OrthoDB" id="64915at2759"/>
<dbReference type="SMART" id="SM01393">
    <property type="entry name" value="Ribosomal_L32e"/>
    <property type="match status" value="1"/>
</dbReference>
<dbReference type="Pfam" id="PF01408">
    <property type="entry name" value="GFO_IDH_MocA"/>
    <property type="match status" value="1"/>
</dbReference>
<dbReference type="InterPro" id="IPR055170">
    <property type="entry name" value="GFO_IDH_MocA-like_dom"/>
</dbReference>
<comment type="similarity">
    <text evidence="2">Belongs to the Gfo/Idh/MocA family.</text>
</comment>
<gene>
    <name evidence="7" type="ORF">BDV29DRAFT_188953</name>
</gene>
<dbReference type="InterPro" id="IPR000683">
    <property type="entry name" value="Gfo/Idh/MocA-like_OxRdtase_N"/>
</dbReference>
<keyword evidence="8" id="KW-1185">Reference proteome</keyword>
<evidence type="ECO:0000256" key="2">
    <source>
        <dbReference type="ARBA" id="ARBA00010928"/>
    </source>
</evidence>
<accession>A0A5N5XCU1</accession>